<protein>
    <submittedName>
        <fullName evidence="2">Uncharacterized protein</fullName>
    </submittedName>
</protein>
<evidence type="ECO:0000313" key="1">
    <source>
        <dbReference type="EMBL" id="CAB4145943.1"/>
    </source>
</evidence>
<gene>
    <name evidence="2" type="ORF">UFOVP1207_70</name>
    <name evidence="1" type="ORF">UFOVP474_74</name>
</gene>
<organism evidence="2">
    <name type="scientific">uncultured Caudovirales phage</name>
    <dbReference type="NCBI Taxonomy" id="2100421"/>
    <lineage>
        <taxon>Viruses</taxon>
        <taxon>Duplodnaviria</taxon>
        <taxon>Heunggongvirae</taxon>
        <taxon>Uroviricota</taxon>
        <taxon>Caudoviricetes</taxon>
        <taxon>Peduoviridae</taxon>
        <taxon>Maltschvirus</taxon>
        <taxon>Maltschvirus maltsch</taxon>
    </lineage>
</organism>
<accession>A0A6J5R0J3</accession>
<sequence length="65" mass="7272">MIKVSQDYSLYVNVTPVKPDSMHLKIESTRLGAKNPDEKHVLYSVTLPRQQMAQLGGIIQEGCSK</sequence>
<evidence type="ECO:0000313" key="2">
    <source>
        <dbReference type="EMBL" id="CAB4190409.1"/>
    </source>
</evidence>
<proteinExistence type="predicted"/>
<dbReference type="EMBL" id="LR796445">
    <property type="protein sequence ID" value="CAB4145943.1"/>
    <property type="molecule type" value="Genomic_DNA"/>
</dbReference>
<name>A0A6J5R0J3_9CAUD</name>
<reference evidence="2" key="1">
    <citation type="submission" date="2020-05" db="EMBL/GenBank/DDBJ databases">
        <authorList>
            <person name="Chiriac C."/>
            <person name="Salcher M."/>
            <person name="Ghai R."/>
            <person name="Kavagutti S V."/>
        </authorList>
    </citation>
    <scope>NUCLEOTIDE SEQUENCE</scope>
</reference>
<dbReference type="EMBL" id="LR797155">
    <property type="protein sequence ID" value="CAB4190409.1"/>
    <property type="molecule type" value="Genomic_DNA"/>
</dbReference>